<evidence type="ECO:0000313" key="2">
    <source>
        <dbReference type="Proteomes" id="UP000827092"/>
    </source>
</evidence>
<proteinExistence type="predicted"/>
<comment type="caution">
    <text evidence="1">The sequence shown here is derived from an EMBL/GenBank/DDBJ whole genome shotgun (WGS) entry which is preliminary data.</text>
</comment>
<dbReference type="Proteomes" id="UP000827092">
    <property type="component" value="Unassembled WGS sequence"/>
</dbReference>
<dbReference type="EMBL" id="JAFNEN010000939">
    <property type="protein sequence ID" value="KAG8175936.1"/>
    <property type="molecule type" value="Genomic_DNA"/>
</dbReference>
<dbReference type="AlphaFoldDB" id="A0AAV6TX73"/>
<sequence length="198" mass="22057">MTSKSKLFTPGPYHSVDYVVKMYFKSVYNQAGDLVAEQPLVWHALSTGECMKSLVVVTQLVKSFLLAENRRFFQVPGDAFVVPPSELMSFLVQYFLPFVLGSTTLLGTNCWSTFKYLRGNLGVRNVVLIGLVGCTPHLTSKLQLLRLYCKVRKDRELNEFRPPLPKQDESSGIADNAVVENDGEANDVCASQQSNAVD</sequence>
<evidence type="ECO:0000313" key="1">
    <source>
        <dbReference type="EMBL" id="KAG8175936.1"/>
    </source>
</evidence>
<accession>A0AAV6TX73</accession>
<protein>
    <submittedName>
        <fullName evidence="1">Uncharacterized protein</fullName>
    </submittedName>
</protein>
<organism evidence="1 2">
    <name type="scientific">Oedothorax gibbosus</name>
    <dbReference type="NCBI Taxonomy" id="931172"/>
    <lineage>
        <taxon>Eukaryota</taxon>
        <taxon>Metazoa</taxon>
        <taxon>Ecdysozoa</taxon>
        <taxon>Arthropoda</taxon>
        <taxon>Chelicerata</taxon>
        <taxon>Arachnida</taxon>
        <taxon>Araneae</taxon>
        <taxon>Araneomorphae</taxon>
        <taxon>Entelegynae</taxon>
        <taxon>Araneoidea</taxon>
        <taxon>Linyphiidae</taxon>
        <taxon>Erigoninae</taxon>
        <taxon>Oedothorax</taxon>
    </lineage>
</organism>
<name>A0AAV6TX73_9ARAC</name>
<keyword evidence="2" id="KW-1185">Reference proteome</keyword>
<gene>
    <name evidence="1" type="ORF">JTE90_015039</name>
</gene>
<reference evidence="1 2" key="1">
    <citation type="journal article" date="2022" name="Nat. Ecol. Evol.">
        <title>A masculinizing supergene underlies an exaggerated male reproductive morph in a spider.</title>
        <authorList>
            <person name="Hendrickx F."/>
            <person name="De Corte Z."/>
            <person name="Sonet G."/>
            <person name="Van Belleghem S.M."/>
            <person name="Kostlbacher S."/>
            <person name="Vangestel C."/>
        </authorList>
    </citation>
    <scope>NUCLEOTIDE SEQUENCE [LARGE SCALE GENOMIC DNA]</scope>
    <source>
        <strain evidence="1">W744_W776</strain>
    </source>
</reference>